<keyword evidence="3" id="KW-0812">Transmembrane</keyword>
<evidence type="ECO:0008006" key="6">
    <source>
        <dbReference type="Google" id="ProtNLM"/>
    </source>
</evidence>
<dbReference type="PRINTS" id="PR00463">
    <property type="entry name" value="EP450I"/>
</dbReference>
<comment type="cofactor">
    <cofactor evidence="2">
        <name>heme</name>
        <dbReference type="ChEBI" id="CHEBI:30413"/>
    </cofactor>
</comment>
<feature type="binding site" description="axial binding residue" evidence="2">
    <location>
        <position position="458"/>
    </location>
    <ligand>
        <name>heme</name>
        <dbReference type="ChEBI" id="CHEBI:30413"/>
    </ligand>
    <ligandPart>
        <name>Fe</name>
        <dbReference type="ChEBI" id="CHEBI:18248"/>
    </ligandPart>
</feature>
<sequence length="510" mass="57845">MRRTMTEDGQPQVTITHTLSALHVQVSFETGNGVLKEAMDKETLMDVLPWFVVGAVIVITFIVEWFSRVAAIKRRYQVPGLNRESIKEGNLPRMVAAGSVHAFLEQLHAQFGPVASFWWGPRYCVSVCEQGAFEQYIFGVEHKPADIYQPLEHVFGSDCVFFTPESDVVARRNIYNISFYNQTSLERHFRCFQRVADEMLETLKHVTEDDHVATSDVMSSYAMKAVLYSLCGDTTLPDSDIRFLQQTSASICSLIEEMLLKPTSEERSALIRTEQEKIRDLLGDVVSDRKDHSPEADDKLFIDHVIDGEVPLSDLITYLLLGCYKTSNLLSWAVYYLCRHTDVQSKLHEEIQTILGDEHMTLASIPRLEYMQQVLNETMRRSALVPWTARVKAGPCLLGGYKVPGQTPVILALGIAGRNPEVFCEPEKFDPDRFSIENTQLQKPLSFVPFGFPGNRKCPADLFSFAHASVALVTILRNFRIKMVTEQDVKPMHGFVTIPSEEIWLTLLKR</sequence>
<dbReference type="Pfam" id="PF00067">
    <property type="entry name" value="p450"/>
    <property type="match status" value="1"/>
</dbReference>
<dbReference type="PANTHER" id="PTHR24280:SF4">
    <property type="entry name" value="CYTOCHROME P450 20A1"/>
    <property type="match status" value="1"/>
</dbReference>
<dbReference type="Proteomes" id="UP000828390">
    <property type="component" value="Unassembled WGS sequence"/>
</dbReference>
<dbReference type="EMBL" id="JAIWYP010000004">
    <property type="protein sequence ID" value="KAH3830209.1"/>
    <property type="molecule type" value="Genomic_DNA"/>
</dbReference>
<keyword evidence="5" id="KW-1185">Reference proteome</keyword>
<dbReference type="PANTHER" id="PTHR24280">
    <property type="entry name" value="CYTOCHROME P450 20A1"/>
    <property type="match status" value="1"/>
</dbReference>
<keyword evidence="3" id="KW-1133">Transmembrane helix</keyword>
<dbReference type="GO" id="GO:0016020">
    <property type="term" value="C:membrane"/>
    <property type="evidence" value="ECO:0007669"/>
    <property type="project" value="TreeGrafter"/>
</dbReference>
<comment type="similarity">
    <text evidence="1">Belongs to the cytochrome P450 family.</text>
</comment>
<dbReference type="InterPro" id="IPR002401">
    <property type="entry name" value="Cyt_P450_E_grp-I"/>
</dbReference>
<gene>
    <name evidence="4" type="ORF">DPMN_103450</name>
</gene>
<dbReference type="InterPro" id="IPR001128">
    <property type="entry name" value="Cyt_P450"/>
</dbReference>
<protein>
    <recommendedName>
        <fullName evidence="6">Cytochrome P450</fullName>
    </recommendedName>
</protein>
<dbReference type="InterPro" id="IPR036396">
    <property type="entry name" value="Cyt_P450_sf"/>
</dbReference>
<comment type="caution">
    <text evidence="4">The sequence shown here is derived from an EMBL/GenBank/DDBJ whole genome shotgun (WGS) entry which is preliminary data.</text>
</comment>
<organism evidence="4 5">
    <name type="scientific">Dreissena polymorpha</name>
    <name type="common">Zebra mussel</name>
    <name type="synonym">Mytilus polymorpha</name>
    <dbReference type="NCBI Taxonomy" id="45954"/>
    <lineage>
        <taxon>Eukaryota</taxon>
        <taxon>Metazoa</taxon>
        <taxon>Spiralia</taxon>
        <taxon>Lophotrochozoa</taxon>
        <taxon>Mollusca</taxon>
        <taxon>Bivalvia</taxon>
        <taxon>Autobranchia</taxon>
        <taxon>Heteroconchia</taxon>
        <taxon>Euheterodonta</taxon>
        <taxon>Imparidentia</taxon>
        <taxon>Neoheterodontei</taxon>
        <taxon>Myida</taxon>
        <taxon>Dreissenoidea</taxon>
        <taxon>Dreissenidae</taxon>
        <taxon>Dreissena</taxon>
    </lineage>
</organism>
<reference evidence="4" key="2">
    <citation type="submission" date="2020-11" db="EMBL/GenBank/DDBJ databases">
        <authorList>
            <person name="McCartney M.A."/>
            <person name="Auch B."/>
            <person name="Kono T."/>
            <person name="Mallez S."/>
            <person name="Becker A."/>
            <person name="Gohl D.M."/>
            <person name="Silverstein K.A.T."/>
            <person name="Koren S."/>
            <person name="Bechman K.B."/>
            <person name="Herman A."/>
            <person name="Abrahante J.E."/>
            <person name="Garbe J."/>
        </authorList>
    </citation>
    <scope>NUCLEOTIDE SEQUENCE</scope>
    <source>
        <strain evidence="4">Duluth1</strain>
        <tissue evidence="4">Whole animal</tissue>
    </source>
</reference>
<accession>A0A9D4K0T8</accession>
<dbReference type="SUPFAM" id="SSF48264">
    <property type="entry name" value="Cytochrome P450"/>
    <property type="match status" value="1"/>
</dbReference>
<dbReference type="AlphaFoldDB" id="A0A9D4K0T8"/>
<name>A0A9D4K0T8_DREPO</name>
<evidence type="ECO:0000313" key="4">
    <source>
        <dbReference type="EMBL" id="KAH3830209.1"/>
    </source>
</evidence>
<dbReference type="GO" id="GO:0005506">
    <property type="term" value="F:iron ion binding"/>
    <property type="evidence" value="ECO:0007669"/>
    <property type="project" value="InterPro"/>
</dbReference>
<keyword evidence="2" id="KW-0349">Heme</keyword>
<evidence type="ECO:0000256" key="2">
    <source>
        <dbReference type="PIRSR" id="PIRSR602401-1"/>
    </source>
</evidence>
<dbReference type="GO" id="GO:0020037">
    <property type="term" value="F:heme binding"/>
    <property type="evidence" value="ECO:0007669"/>
    <property type="project" value="InterPro"/>
</dbReference>
<keyword evidence="2" id="KW-0408">Iron</keyword>
<dbReference type="GO" id="GO:0004497">
    <property type="term" value="F:monooxygenase activity"/>
    <property type="evidence" value="ECO:0007669"/>
    <property type="project" value="InterPro"/>
</dbReference>
<evidence type="ECO:0000313" key="5">
    <source>
        <dbReference type="Proteomes" id="UP000828390"/>
    </source>
</evidence>
<evidence type="ECO:0000256" key="1">
    <source>
        <dbReference type="ARBA" id="ARBA00010617"/>
    </source>
</evidence>
<dbReference type="Gene3D" id="1.10.630.10">
    <property type="entry name" value="Cytochrome P450"/>
    <property type="match status" value="1"/>
</dbReference>
<dbReference type="GO" id="GO:0016705">
    <property type="term" value="F:oxidoreductase activity, acting on paired donors, with incorporation or reduction of molecular oxygen"/>
    <property type="evidence" value="ECO:0007669"/>
    <property type="project" value="InterPro"/>
</dbReference>
<evidence type="ECO:0000256" key="3">
    <source>
        <dbReference type="SAM" id="Phobius"/>
    </source>
</evidence>
<proteinExistence type="inferred from homology"/>
<dbReference type="InterPro" id="IPR052666">
    <property type="entry name" value="CYP450_20A1-like"/>
</dbReference>
<keyword evidence="3" id="KW-0472">Membrane</keyword>
<keyword evidence="2" id="KW-0479">Metal-binding</keyword>
<reference evidence="4" key="1">
    <citation type="journal article" date="2019" name="bioRxiv">
        <title>The Genome of the Zebra Mussel, Dreissena polymorpha: A Resource for Invasive Species Research.</title>
        <authorList>
            <person name="McCartney M.A."/>
            <person name="Auch B."/>
            <person name="Kono T."/>
            <person name="Mallez S."/>
            <person name="Zhang Y."/>
            <person name="Obille A."/>
            <person name="Becker A."/>
            <person name="Abrahante J.E."/>
            <person name="Garbe J."/>
            <person name="Badalamenti J.P."/>
            <person name="Herman A."/>
            <person name="Mangelson H."/>
            <person name="Liachko I."/>
            <person name="Sullivan S."/>
            <person name="Sone E.D."/>
            <person name="Koren S."/>
            <person name="Silverstein K.A.T."/>
            <person name="Beckman K.B."/>
            <person name="Gohl D.M."/>
        </authorList>
    </citation>
    <scope>NUCLEOTIDE SEQUENCE</scope>
    <source>
        <strain evidence="4">Duluth1</strain>
        <tissue evidence="4">Whole animal</tissue>
    </source>
</reference>
<feature type="transmembrane region" description="Helical" evidence="3">
    <location>
        <begin position="47"/>
        <end position="66"/>
    </location>
</feature>